<dbReference type="Gene3D" id="3.30.530.20">
    <property type="match status" value="1"/>
</dbReference>
<evidence type="ECO:0000313" key="3">
    <source>
        <dbReference type="Proteomes" id="UP000077202"/>
    </source>
</evidence>
<dbReference type="EMBL" id="LVLJ01003800">
    <property type="protein sequence ID" value="OAE19648.1"/>
    <property type="molecule type" value="Genomic_DNA"/>
</dbReference>
<comment type="caution">
    <text evidence="2">The sequence shown here is derived from an EMBL/GenBank/DDBJ whole genome shotgun (WGS) entry which is preliminary data.</text>
</comment>
<evidence type="ECO:0000256" key="1">
    <source>
        <dbReference type="SAM" id="MobiDB-lite"/>
    </source>
</evidence>
<dbReference type="Proteomes" id="UP000077202">
    <property type="component" value="Unassembled WGS sequence"/>
</dbReference>
<dbReference type="SUPFAM" id="SSF55961">
    <property type="entry name" value="Bet v1-like"/>
    <property type="match status" value="1"/>
</dbReference>
<accession>A0A176VFB8</accession>
<evidence type="ECO:0000313" key="2">
    <source>
        <dbReference type="EMBL" id="OAE19648.1"/>
    </source>
</evidence>
<protein>
    <submittedName>
        <fullName evidence="2">Uncharacterized protein</fullName>
    </submittedName>
</protein>
<organism evidence="2 3">
    <name type="scientific">Marchantia polymorpha subsp. ruderalis</name>
    <dbReference type="NCBI Taxonomy" id="1480154"/>
    <lineage>
        <taxon>Eukaryota</taxon>
        <taxon>Viridiplantae</taxon>
        <taxon>Streptophyta</taxon>
        <taxon>Embryophyta</taxon>
        <taxon>Marchantiophyta</taxon>
        <taxon>Marchantiopsida</taxon>
        <taxon>Marchantiidae</taxon>
        <taxon>Marchantiales</taxon>
        <taxon>Marchantiaceae</taxon>
        <taxon>Marchantia</taxon>
    </lineage>
</organism>
<dbReference type="InterPro" id="IPR023393">
    <property type="entry name" value="START-like_dom_sf"/>
</dbReference>
<name>A0A176VFB8_MARPO</name>
<reference evidence="2" key="1">
    <citation type="submission" date="2016-03" db="EMBL/GenBank/DDBJ databases">
        <title>Mechanisms controlling the formation of the plant cell surface in tip-growing cells are functionally conserved among land plants.</title>
        <authorList>
            <person name="Honkanen S."/>
            <person name="Jones V.A."/>
            <person name="Morieri G."/>
            <person name="Champion C."/>
            <person name="Hetherington A.J."/>
            <person name="Kelly S."/>
            <person name="Saint-Marcoux D."/>
            <person name="Proust H."/>
            <person name="Prescott H."/>
            <person name="Dolan L."/>
        </authorList>
    </citation>
    <scope>NUCLEOTIDE SEQUENCE [LARGE SCALE GENOMIC DNA]</scope>
    <source>
        <tissue evidence="2">Whole gametophyte</tissue>
    </source>
</reference>
<dbReference type="AlphaFoldDB" id="A0A176VFB8"/>
<sequence>MPSAEFGSQVAGVEGKRDDRQPGLTRTVTFVSSALEGVYVQDEVLKVDEKSRMAVTSELEGGHLALGLAKVSEILTAEPVAYANTKTKTNREVVLEDELKQAHEDAHLQKTEQMLTALSRLMEEYVINSSSRGAAVPAVQD</sequence>
<gene>
    <name evidence="2" type="ORF">AXG93_1847s1090</name>
</gene>
<feature type="region of interest" description="Disordered" evidence="1">
    <location>
        <begin position="1"/>
        <end position="24"/>
    </location>
</feature>
<proteinExistence type="predicted"/>
<keyword evidence="3" id="KW-1185">Reference proteome</keyword>